<reference evidence="1 2" key="1">
    <citation type="submission" date="2016-07" db="EMBL/GenBank/DDBJ databases">
        <title>Comparative genomics of the Campylobacter concisus group.</title>
        <authorList>
            <person name="Miller W.G."/>
            <person name="Yee E."/>
            <person name="Chapman M.H."/>
            <person name="Huynh S."/>
            <person name="Bono J.L."/>
            <person name="On S.L.W."/>
            <person name="StLeger J."/>
            <person name="Foster G."/>
            <person name="Parker C.T."/>
        </authorList>
    </citation>
    <scope>NUCLEOTIDE SEQUENCE [LARGE SCALE GENOMIC DNA]</scope>
    <source>
        <strain evidence="1 2">ATCC 33238</strain>
    </source>
</reference>
<evidence type="ECO:0000313" key="1">
    <source>
        <dbReference type="EMBL" id="QCD47009.1"/>
    </source>
</evidence>
<accession>A0A6G5QN14</accession>
<sequence length="88" mass="10208">MIKIHDNLKIKKTRYDFTISIDNASTFELLCEAYEMKKSDMIDLIIENFAKGNLKLKHHIQNIAEQKRALKAKCESELSLFTKSEDAC</sequence>
<dbReference type="EMBL" id="CP012543">
    <property type="protein sequence ID" value="QCD47009.1"/>
    <property type="molecule type" value="Genomic_DNA"/>
</dbReference>
<gene>
    <name evidence="1" type="ORF">CRECT_1355</name>
</gene>
<dbReference type="KEGG" id="crx:CRECT_1355"/>
<organism evidence="1 2">
    <name type="scientific">Campylobacter rectus</name>
    <name type="common">Wolinella recta</name>
    <dbReference type="NCBI Taxonomy" id="203"/>
    <lineage>
        <taxon>Bacteria</taxon>
        <taxon>Pseudomonadati</taxon>
        <taxon>Campylobacterota</taxon>
        <taxon>Epsilonproteobacteria</taxon>
        <taxon>Campylobacterales</taxon>
        <taxon>Campylobacteraceae</taxon>
        <taxon>Campylobacter</taxon>
    </lineage>
</organism>
<protein>
    <submittedName>
        <fullName evidence="1">Uncharacterized protein</fullName>
    </submittedName>
</protein>
<dbReference type="Proteomes" id="UP000502377">
    <property type="component" value="Chromosome"/>
</dbReference>
<evidence type="ECO:0000313" key="2">
    <source>
        <dbReference type="Proteomes" id="UP000502377"/>
    </source>
</evidence>
<dbReference type="RefSeq" id="WP_002944571.1">
    <property type="nucleotide sequence ID" value="NZ_CP012543.1"/>
</dbReference>
<name>A0A6G5QN14_CAMRE</name>
<proteinExistence type="predicted"/>
<dbReference type="AlphaFoldDB" id="A0A6G5QN14"/>